<dbReference type="InterPro" id="IPR014710">
    <property type="entry name" value="RmlC-like_jellyroll"/>
</dbReference>
<organism evidence="3 4">
    <name type="scientific">Cellulomonas algicola</name>
    <dbReference type="NCBI Taxonomy" id="2071633"/>
    <lineage>
        <taxon>Bacteria</taxon>
        <taxon>Bacillati</taxon>
        <taxon>Actinomycetota</taxon>
        <taxon>Actinomycetes</taxon>
        <taxon>Micrococcales</taxon>
        <taxon>Cellulomonadaceae</taxon>
        <taxon>Cellulomonas</taxon>
    </lineage>
</organism>
<reference evidence="3 4" key="1">
    <citation type="submission" date="2018-11" db="EMBL/GenBank/DDBJ databases">
        <title>Draft genome sequence of Cellulomonas takizawaensis strain TKZ-21.</title>
        <authorList>
            <person name="Yamamura H."/>
            <person name="Hayashi T."/>
            <person name="Hamada M."/>
            <person name="Serisawa Y."/>
            <person name="Matsuyama K."/>
            <person name="Nakagawa Y."/>
            <person name="Otoguro M."/>
            <person name="Yanagida F."/>
            <person name="Hayakawa M."/>
        </authorList>
    </citation>
    <scope>NUCLEOTIDE SEQUENCE [LARGE SCALE GENOMIC DNA]</scope>
    <source>
        <strain evidence="3 4">TKZ-21</strain>
    </source>
</reference>
<evidence type="ECO:0000256" key="1">
    <source>
        <dbReference type="ARBA" id="ARBA00022723"/>
    </source>
</evidence>
<proteinExistence type="predicted"/>
<keyword evidence="4" id="KW-1185">Reference proteome</keyword>
<dbReference type="AlphaFoldDB" id="A0A401UY58"/>
<name>A0A401UY58_9CELL</name>
<dbReference type="GO" id="GO:0046872">
    <property type="term" value="F:metal ion binding"/>
    <property type="evidence" value="ECO:0007669"/>
    <property type="project" value="UniProtKB-KW"/>
</dbReference>
<comment type="caution">
    <text evidence="3">The sequence shown here is derived from an EMBL/GenBank/DDBJ whole genome shotgun (WGS) entry which is preliminary data.</text>
</comment>
<dbReference type="InterPro" id="IPR011051">
    <property type="entry name" value="RmlC_Cupin_sf"/>
</dbReference>
<gene>
    <name evidence="3" type="ORF">CTKZ_11930</name>
</gene>
<dbReference type="PANTHER" id="PTHR35848:SF6">
    <property type="entry name" value="CUPIN TYPE-2 DOMAIN-CONTAINING PROTEIN"/>
    <property type="match status" value="1"/>
</dbReference>
<evidence type="ECO:0000313" key="3">
    <source>
        <dbReference type="EMBL" id="GCD19631.1"/>
    </source>
</evidence>
<keyword evidence="1" id="KW-0479">Metal-binding</keyword>
<dbReference type="Pfam" id="PF07883">
    <property type="entry name" value="Cupin_2"/>
    <property type="match status" value="1"/>
</dbReference>
<evidence type="ECO:0000259" key="2">
    <source>
        <dbReference type="Pfam" id="PF07883"/>
    </source>
</evidence>
<dbReference type="Gene3D" id="2.60.120.10">
    <property type="entry name" value="Jelly Rolls"/>
    <property type="match status" value="1"/>
</dbReference>
<dbReference type="InterPro" id="IPR051610">
    <property type="entry name" value="GPI/OXD"/>
</dbReference>
<dbReference type="SUPFAM" id="SSF51182">
    <property type="entry name" value="RmlC-like cupins"/>
    <property type="match status" value="1"/>
</dbReference>
<dbReference type="OrthoDB" id="122936at2"/>
<dbReference type="PANTHER" id="PTHR35848">
    <property type="entry name" value="OXALATE-BINDING PROTEIN"/>
    <property type="match status" value="1"/>
</dbReference>
<feature type="domain" description="Cupin type-2" evidence="2">
    <location>
        <begin position="41"/>
        <end position="110"/>
    </location>
</feature>
<sequence length="121" mass="13503">MHIDRNSTDKYKPEYDVLVRRFAETFAQTSPGKEAMGAAISVFEPGETIREHVNKPEVEEVFLVLDGDVDFYLDGRRERITTGDMGLAHVGQAHAFTNAGTGTARLLSIWWRAVREPAPVA</sequence>
<evidence type="ECO:0000313" key="4">
    <source>
        <dbReference type="Proteomes" id="UP000288246"/>
    </source>
</evidence>
<dbReference type="RefSeq" id="WP_124342168.1">
    <property type="nucleotide sequence ID" value="NZ_BHYL01000084.1"/>
</dbReference>
<protein>
    <recommendedName>
        <fullName evidence="2">Cupin type-2 domain-containing protein</fullName>
    </recommendedName>
</protein>
<dbReference type="EMBL" id="BHYL01000084">
    <property type="protein sequence ID" value="GCD19631.1"/>
    <property type="molecule type" value="Genomic_DNA"/>
</dbReference>
<dbReference type="InterPro" id="IPR013096">
    <property type="entry name" value="Cupin_2"/>
</dbReference>
<dbReference type="Proteomes" id="UP000288246">
    <property type="component" value="Unassembled WGS sequence"/>
</dbReference>
<accession>A0A401UY58</accession>